<keyword evidence="2" id="KW-0812">Transmembrane</keyword>
<feature type="compositionally biased region" description="Basic and acidic residues" evidence="1">
    <location>
        <begin position="1"/>
        <end position="12"/>
    </location>
</feature>
<feature type="domain" description="YoaR-like putative peptidoglycan binding" evidence="3">
    <location>
        <begin position="278"/>
        <end position="366"/>
    </location>
</feature>
<feature type="compositionally biased region" description="Basic and acidic residues" evidence="1">
    <location>
        <begin position="28"/>
        <end position="43"/>
    </location>
</feature>
<dbReference type="Proteomes" id="UP001172756">
    <property type="component" value="Unassembled WGS sequence"/>
</dbReference>
<dbReference type="PANTHER" id="PTHR35788">
    <property type="entry name" value="EXPORTED PROTEIN-RELATED"/>
    <property type="match status" value="1"/>
</dbReference>
<dbReference type="InterPro" id="IPR007391">
    <property type="entry name" value="Vancomycin_resist_VanW"/>
</dbReference>
<gene>
    <name evidence="4" type="ORF">QQ002_05235</name>
</gene>
<keyword evidence="2" id="KW-0472">Membrane</keyword>
<dbReference type="AlphaFoldDB" id="A0AB35MGQ5"/>
<reference evidence="4 5" key="1">
    <citation type="submission" date="2023-06" db="EMBL/GenBank/DDBJ databases">
        <title>SYSU T0a273.</title>
        <authorList>
            <person name="Gao L."/>
            <person name="Fang B.-Z."/>
            <person name="Li W.-J."/>
        </authorList>
    </citation>
    <scope>NUCLEOTIDE SEQUENCE [LARGE SCALE GENOMIC DNA]</scope>
    <source>
        <strain evidence="4 5">SYSU T0a273</strain>
    </source>
</reference>
<dbReference type="EMBL" id="JAUHQB010000003">
    <property type="protein sequence ID" value="MDN4482942.1"/>
    <property type="molecule type" value="Genomic_DNA"/>
</dbReference>
<evidence type="ECO:0000313" key="4">
    <source>
        <dbReference type="EMBL" id="MDN4482942.1"/>
    </source>
</evidence>
<feature type="region of interest" description="Disordered" evidence="1">
    <location>
        <begin position="1"/>
        <end position="58"/>
    </location>
</feature>
<evidence type="ECO:0000256" key="2">
    <source>
        <dbReference type="SAM" id="Phobius"/>
    </source>
</evidence>
<evidence type="ECO:0000259" key="3">
    <source>
        <dbReference type="Pfam" id="PF12229"/>
    </source>
</evidence>
<name>A0AB35MGQ5_9MICO</name>
<feature type="domain" description="YoaR-like putative peptidoglycan binding" evidence="3">
    <location>
        <begin position="137"/>
        <end position="236"/>
    </location>
</feature>
<feature type="transmembrane region" description="Helical" evidence="2">
    <location>
        <begin position="66"/>
        <end position="86"/>
    </location>
</feature>
<comment type="caution">
    <text evidence="4">The sequence shown here is derived from an EMBL/GenBank/DDBJ whole genome shotgun (WGS) entry which is preliminary data.</text>
</comment>
<dbReference type="InterPro" id="IPR022029">
    <property type="entry name" value="YoaR-like_PG-bd"/>
</dbReference>
<accession>A0AB35MGQ5</accession>
<dbReference type="RefSeq" id="WP_301159930.1">
    <property type="nucleotide sequence ID" value="NZ_JAUHQB010000003.1"/>
</dbReference>
<evidence type="ECO:0000313" key="5">
    <source>
        <dbReference type="Proteomes" id="UP001172756"/>
    </source>
</evidence>
<feature type="compositionally biased region" description="Acidic residues" evidence="1">
    <location>
        <begin position="44"/>
        <end position="55"/>
    </location>
</feature>
<dbReference type="InterPro" id="IPR052913">
    <property type="entry name" value="Glycopeptide_resist_protein"/>
</dbReference>
<keyword evidence="2" id="KW-1133">Transmembrane helix</keyword>
<proteinExistence type="predicted"/>
<evidence type="ECO:0000256" key="1">
    <source>
        <dbReference type="SAM" id="MobiDB-lite"/>
    </source>
</evidence>
<dbReference type="Pfam" id="PF12229">
    <property type="entry name" value="PG_binding_4"/>
    <property type="match status" value="2"/>
</dbReference>
<sequence>MTRGEGGDRDTEVEPYLQESPEDDAVDVEARASRDDAGVGHDDPAEDQAPVDEDGPPAASGHWGRWVAFGLLVIVAGAYVVAAFYVSARVPDGTRVLGVDIGGLQRAAAVAALEPAFAEVQDAPVTLTIDERGTLIDPTEAGLSADAAATVDSLLSFSLSPMRIMRAFSGAEVDVDPVTDVDRDALVAAVDAVADNLVAEPQDAVVTVSSTGAAVTPGVDGEGVDTEASADIVAEAWPVDAVEVVAAPLEPAITTAEAEDFAADLNATTLAADVLMSGENGDATVTSEQMVENATVVAEDGELRLVIDGAPIAAELERADPALVSDPSAASFSFTSDHQLTVVDSTTGRAIDPDALGEAVVAAATSADRVGALPYRDTEATVTSDDLGVDDFKEIVSTFSTPVPYDPIRTKNLARGAELITGTVVKPGERFDLTEVLSPINGENGFYQAGVIVNGIHTEGYGGGLSQVSTTAYNAGYFAGMDDIAHRPHSVYFQRYPAGRESTLFIGSINMVFENSTPYSLVMSAYIEDAKLTVEIWSTPYYTVKTSASARTNVTPITTVELDDPDCEAYPGGEDGFTITNTRERYVDGELVDRKSLTWTYRPDNAVKCV</sequence>
<dbReference type="Pfam" id="PF04294">
    <property type="entry name" value="VanW"/>
    <property type="match status" value="1"/>
</dbReference>
<organism evidence="4 5">
    <name type="scientific">Demequina lignilytica</name>
    <dbReference type="NCBI Taxonomy" id="3051663"/>
    <lineage>
        <taxon>Bacteria</taxon>
        <taxon>Bacillati</taxon>
        <taxon>Actinomycetota</taxon>
        <taxon>Actinomycetes</taxon>
        <taxon>Micrococcales</taxon>
        <taxon>Demequinaceae</taxon>
        <taxon>Demequina</taxon>
    </lineage>
</organism>
<dbReference type="PANTHER" id="PTHR35788:SF1">
    <property type="entry name" value="EXPORTED PROTEIN"/>
    <property type="match status" value="1"/>
</dbReference>
<protein>
    <submittedName>
        <fullName evidence="4">VanW family protein</fullName>
    </submittedName>
</protein>